<evidence type="ECO:0000313" key="2">
    <source>
        <dbReference type="EMBL" id="MES1919969.1"/>
    </source>
</evidence>
<dbReference type="Pfam" id="PF00085">
    <property type="entry name" value="Thioredoxin"/>
    <property type="match status" value="1"/>
</dbReference>
<name>A0ABV2AJW9_9EUKA</name>
<keyword evidence="3" id="KW-1185">Reference proteome</keyword>
<dbReference type="SUPFAM" id="SSF52833">
    <property type="entry name" value="Thioredoxin-like"/>
    <property type="match status" value="1"/>
</dbReference>
<sequence>MYKKLNNSNIKKMHFPQTNFFAKRLFSVLSKEQNRIEKMFLDKKTFFLFFKASWCKNCKKVFPVLENFSQKKNISLILADIDDFPDLAFKKGVASVPTLMYIKNGKETFTYCGSLPVVLEQKLSKIIAND</sequence>
<proteinExistence type="predicted"/>
<dbReference type="Gene3D" id="3.40.30.10">
    <property type="entry name" value="Glutaredoxin"/>
    <property type="match status" value="1"/>
</dbReference>
<gene>
    <name evidence="2" type="ORF">MHBO_001708</name>
</gene>
<dbReference type="Proteomes" id="UP001439008">
    <property type="component" value="Unassembled WGS sequence"/>
</dbReference>
<dbReference type="CDD" id="cd02947">
    <property type="entry name" value="TRX_family"/>
    <property type="match status" value="1"/>
</dbReference>
<reference evidence="2 3" key="1">
    <citation type="journal article" date="2024" name="BMC Biol.">
        <title>Comparative genomics of Ascetosporea gives new insight into the evolutionary basis for animal parasitism in Rhizaria.</title>
        <authorList>
            <person name="Hiltunen Thoren M."/>
            <person name="Onut-Brannstrom I."/>
            <person name="Alfjorden A."/>
            <person name="Peckova H."/>
            <person name="Swords F."/>
            <person name="Hooper C."/>
            <person name="Holzer A.S."/>
            <person name="Bass D."/>
            <person name="Burki F."/>
        </authorList>
    </citation>
    <scope>NUCLEOTIDE SEQUENCE [LARGE SCALE GENOMIC DNA]</scope>
    <source>
        <strain evidence="2">20-A016</strain>
    </source>
</reference>
<feature type="domain" description="Thioredoxin" evidence="1">
    <location>
        <begin position="38"/>
        <end position="121"/>
    </location>
</feature>
<dbReference type="PANTHER" id="PTHR10438:SF468">
    <property type="entry name" value="THIOREDOXIN-1-RELATED"/>
    <property type="match status" value="1"/>
</dbReference>
<dbReference type="InterPro" id="IPR050620">
    <property type="entry name" value="Thioredoxin_H-type-like"/>
</dbReference>
<dbReference type="InterPro" id="IPR013766">
    <property type="entry name" value="Thioredoxin_domain"/>
</dbReference>
<comment type="caution">
    <text evidence="2">The sequence shown here is derived from an EMBL/GenBank/DDBJ whole genome shotgun (WGS) entry which is preliminary data.</text>
</comment>
<evidence type="ECO:0000259" key="1">
    <source>
        <dbReference type="Pfam" id="PF00085"/>
    </source>
</evidence>
<dbReference type="InterPro" id="IPR036249">
    <property type="entry name" value="Thioredoxin-like_sf"/>
</dbReference>
<organism evidence="2 3">
    <name type="scientific">Bonamia ostreae</name>
    <dbReference type="NCBI Taxonomy" id="126728"/>
    <lineage>
        <taxon>Eukaryota</taxon>
        <taxon>Sar</taxon>
        <taxon>Rhizaria</taxon>
        <taxon>Endomyxa</taxon>
        <taxon>Ascetosporea</taxon>
        <taxon>Haplosporida</taxon>
        <taxon>Bonamia</taxon>
    </lineage>
</organism>
<evidence type="ECO:0000313" key="3">
    <source>
        <dbReference type="Proteomes" id="UP001439008"/>
    </source>
</evidence>
<dbReference type="PANTHER" id="PTHR10438">
    <property type="entry name" value="THIOREDOXIN"/>
    <property type="match status" value="1"/>
</dbReference>
<protein>
    <recommendedName>
        <fullName evidence="1">Thioredoxin domain-containing protein</fullName>
    </recommendedName>
</protein>
<accession>A0ABV2AJW9</accession>
<dbReference type="EMBL" id="JBDODL010000463">
    <property type="protein sequence ID" value="MES1919969.1"/>
    <property type="molecule type" value="Genomic_DNA"/>
</dbReference>